<dbReference type="Pfam" id="PF01266">
    <property type="entry name" value="DAO"/>
    <property type="match status" value="1"/>
</dbReference>
<evidence type="ECO:0000259" key="6">
    <source>
        <dbReference type="PROSITE" id="PS51296"/>
    </source>
</evidence>
<evidence type="ECO:0000313" key="7">
    <source>
        <dbReference type="EMBL" id="GAA4672249.1"/>
    </source>
</evidence>
<dbReference type="Gene3D" id="3.30.9.10">
    <property type="entry name" value="D-Amino Acid Oxidase, subunit A, domain 2"/>
    <property type="match status" value="1"/>
</dbReference>
<dbReference type="RefSeq" id="WP_345262588.1">
    <property type="nucleotide sequence ID" value="NZ_BAABIM010000001.1"/>
</dbReference>
<dbReference type="Proteomes" id="UP001500621">
    <property type="component" value="Unassembled WGS sequence"/>
</dbReference>
<comment type="caution">
    <text evidence="7">The sequence shown here is derived from an EMBL/GenBank/DDBJ whole genome shotgun (WGS) entry which is preliminary data.</text>
</comment>
<dbReference type="InterPro" id="IPR036188">
    <property type="entry name" value="FAD/NAD-bd_sf"/>
</dbReference>
<dbReference type="InterPro" id="IPR017941">
    <property type="entry name" value="Rieske_2Fe-2S"/>
</dbReference>
<evidence type="ECO:0000313" key="8">
    <source>
        <dbReference type="Proteomes" id="UP001500621"/>
    </source>
</evidence>
<organism evidence="7 8">
    <name type="scientific">Nocardioides nanhaiensis</name>
    <dbReference type="NCBI Taxonomy" id="1476871"/>
    <lineage>
        <taxon>Bacteria</taxon>
        <taxon>Bacillati</taxon>
        <taxon>Actinomycetota</taxon>
        <taxon>Actinomycetes</taxon>
        <taxon>Propionibacteriales</taxon>
        <taxon>Nocardioidaceae</taxon>
        <taxon>Nocardioides</taxon>
    </lineage>
</organism>
<dbReference type="Gene3D" id="3.50.50.60">
    <property type="entry name" value="FAD/NAD(P)-binding domain"/>
    <property type="match status" value="1"/>
</dbReference>
<keyword evidence="2" id="KW-0479">Metal-binding</keyword>
<dbReference type="Gene3D" id="2.102.10.10">
    <property type="entry name" value="Rieske [2Fe-2S] iron-sulphur domain"/>
    <property type="match status" value="1"/>
</dbReference>
<dbReference type="EMBL" id="BAABIM010000001">
    <property type="protein sequence ID" value="GAA4672249.1"/>
    <property type="molecule type" value="Genomic_DNA"/>
</dbReference>
<dbReference type="PRINTS" id="PR00420">
    <property type="entry name" value="RNGMNOXGNASE"/>
</dbReference>
<dbReference type="PROSITE" id="PS51296">
    <property type="entry name" value="RIESKE"/>
    <property type="match status" value="1"/>
</dbReference>
<protein>
    <submittedName>
        <fullName evidence="7">FAD-dependent oxidoreductase</fullName>
    </submittedName>
</protein>
<keyword evidence="8" id="KW-1185">Reference proteome</keyword>
<feature type="domain" description="Rieske" evidence="6">
    <location>
        <begin position="424"/>
        <end position="474"/>
    </location>
</feature>
<evidence type="ECO:0000256" key="2">
    <source>
        <dbReference type="ARBA" id="ARBA00022723"/>
    </source>
</evidence>
<dbReference type="SUPFAM" id="SSF51905">
    <property type="entry name" value="FAD/NAD(P)-binding domain"/>
    <property type="match status" value="1"/>
</dbReference>
<dbReference type="InterPro" id="IPR006076">
    <property type="entry name" value="FAD-dep_OxRdtase"/>
</dbReference>
<evidence type="ECO:0000256" key="1">
    <source>
        <dbReference type="ARBA" id="ARBA00022714"/>
    </source>
</evidence>
<dbReference type="PANTHER" id="PTHR13847:SF274">
    <property type="entry name" value="RIESKE 2FE-2S IRON-SULFUR PROTEIN YHFW-RELATED"/>
    <property type="match status" value="1"/>
</dbReference>
<name>A0ABP8VUP4_9ACTN</name>
<keyword evidence="4" id="KW-0411">Iron-sulfur</keyword>
<keyword evidence="1" id="KW-0001">2Fe-2S</keyword>
<keyword evidence="3" id="KW-0408">Iron</keyword>
<dbReference type="PANTHER" id="PTHR13847">
    <property type="entry name" value="SARCOSINE DEHYDROGENASE-RELATED"/>
    <property type="match status" value="1"/>
</dbReference>
<evidence type="ECO:0000256" key="5">
    <source>
        <dbReference type="SAM" id="MobiDB-lite"/>
    </source>
</evidence>
<dbReference type="SUPFAM" id="SSF50022">
    <property type="entry name" value="ISP domain"/>
    <property type="match status" value="1"/>
</dbReference>
<sequence length="474" mass="50471">MTRQALWGAHGHPAAATGDDPVDLPGTSDVVVVGAGITGLAAALQVAATGRSVTVLEARRAGSGTTGRSTAKLSVLQGTRLSSIARQHPADVVSSYVEANQAAQRWLLELCERLEVPVQRRAAVTYATSSAGARTVRRELEVARSAGLAVDWIERDDDLPFPITGAVRLQDQAQVDPAALVTAMVREARALGVRVVEGVRVTRVAGQDPVRVVSSAGEVDADLVVVATGTPILDRGAFFGRQTAQRSYSVAFRTPLPAVAGMYLAADQPSRSLRDVPDRAEGPVLLVGGAGHPTGRVREHAVRLDELRAWTAEWFPDAEELAAWSAQDYEPARQLPFAGPVLPGADRIWVMGGFAKWGMTNGPAAAMALAGRLAGDAPSWAETLHPWRLRELRAAPQLVHDNAAVGFEMARGWIRPWAAGRGRVCPHLGGVVRWNDAEESWDCPLHGSRFDRAGAVLDGPAVRDLRRLPGARPA</sequence>
<feature type="region of interest" description="Disordered" evidence="5">
    <location>
        <begin position="1"/>
        <end position="22"/>
    </location>
</feature>
<dbReference type="Pfam" id="PF00355">
    <property type="entry name" value="Rieske"/>
    <property type="match status" value="1"/>
</dbReference>
<reference evidence="8" key="1">
    <citation type="journal article" date="2019" name="Int. J. Syst. Evol. Microbiol.">
        <title>The Global Catalogue of Microorganisms (GCM) 10K type strain sequencing project: providing services to taxonomists for standard genome sequencing and annotation.</title>
        <authorList>
            <consortium name="The Broad Institute Genomics Platform"/>
            <consortium name="The Broad Institute Genome Sequencing Center for Infectious Disease"/>
            <person name="Wu L."/>
            <person name="Ma J."/>
        </authorList>
    </citation>
    <scope>NUCLEOTIDE SEQUENCE [LARGE SCALE GENOMIC DNA]</scope>
    <source>
        <strain evidence="8">JCM 18127</strain>
    </source>
</reference>
<evidence type="ECO:0000256" key="3">
    <source>
        <dbReference type="ARBA" id="ARBA00023004"/>
    </source>
</evidence>
<accession>A0ABP8VUP4</accession>
<proteinExistence type="predicted"/>
<gene>
    <name evidence="7" type="ORF">GCM10023226_06250</name>
</gene>
<evidence type="ECO:0000256" key="4">
    <source>
        <dbReference type="ARBA" id="ARBA00023014"/>
    </source>
</evidence>
<dbReference type="InterPro" id="IPR036922">
    <property type="entry name" value="Rieske_2Fe-2S_sf"/>
</dbReference>